<organism evidence="2 3">
    <name type="scientific">Clostridium cadaveris</name>
    <dbReference type="NCBI Taxonomy" id="1529"/>
    <lineage>
        <taxon>Bacteria</taxon>
        <taxon>Bacillati</taxon>
        <taxon>Bacillota</taxon>
        <taxon>Clostridia</taxon>
        <taxon>Eubacteriales</taxon>
        <taxon>Clostridiaceae</taxon>
        <taxon>Clostridium</taxon>
    </lineage>
</organism>
<evidence type="ECO:0000313" key="2">
    <source>
        <dbReference type="EMBL" id="SFF81187.1"/>
    </source>
</evidence>
<protein>
    <submittedName>
        <fullName evidence="2">Lysozyme</fullName>
    </submittedName>
</protein>
<dbReference type="Gene3D" id="2.60.40.10">
    <property type="entry name" value="Immunoglobulins"/>
    <property type="match status" value="1"/>
</dbReference>
<dbReference type="PROSITE" id="PS51904">
    <property type="entry name" value="GLYCOSYL_HYDROL_F25_2"/>
    <property type="match status" value="1"/>
</dbReference>
<accession>A0A1I2LUM0</accession>
<dbReference type="GO" id="GO:0009253">
    <property type="term" value="P:peptidoglycan catabolic process"/>
    <property type="evidence" value="ECO:0007669"/>
    <property type="project" value="InterPro"/>
</dbReference>
<dbReference type="STRING" id="1529.SAMN04487885_11156"/>
<evidence type="ECO:0000313" key="3">
    <source>
        <dbReference type="Proteomes" id="UP000182135"/>
    </source>
</evidence>
<dbReference type="Proteomes" id="UP000182135">
    <property type="component" value="Unassembled WGS sequence"/>
</dbReference>
<dbReference type="Gene3D" id="3.20.20.80">
    <property type="entry name" value="Glycosidases"/>
    <property type="match status" value="1"/>
</dbReference>
<sequence>MQDKNPNSLFGADINEYSQNVNFPILATSVDFLYFRASGSASGRFRIDKKFIDFAKQSREYGIPVGAYHYAVPSANLTTADSQCDDFIATLQKGFGDGDYGDLFPVVDVEAPVDRSITTAQLLNWVDRFRKRFEKRTRRRLMLYTGAFFIDIYDNFLYPGKGYILSDMPLWIAMYTSIKGNPPYPMNQGGWTRWRIWQFSESGKVNGVSSPVDLNWGPNDLSLLMPPQKVSNLNATKIGNVITATWTKSKEKDISGYNLYLNNAYAGTASKDATTFKIDASKFKIPAGTPLIVSIEPFDLDNDFATKRTETRVKEAR</sequence>
<dbReference type="SUPFAM" id="SSF51445">
    <property type="entry name" value="(Trans)glycosidases"/>
    <property type="match status" value="1"/>
</dbReference>
<dbReference type="EMBL" id="FOOE01000011">
    <property type="protein sequence ID" value="SFF81187.1"/>
    <property type="molecule type" value="Genomic_DNA"/>
</dbReference>
<dbReference type="CDD" id="cd00599">
    <property type="entry name" value="GH25_muramidase"/>
    <property type="match status" value="1"/>
</dbReference>
<dbReference type="Pfam" id="PF01183">
    <property type="entry name" value="Glyco_hydro_25"/>
    <property type="match status" value="1"/>
</dbReference>
<dbReference type="eggNOG" id="COG3757">
    <property type="taxonomic scope" value="Bacteria"/>
</dbReference>
<dbReference type="AlphaFoldDB" id="A0A1I2LUM0"/>
<keyword evidence="3" id="KW-1185">Reference proteome</keyword>
<gene>
    <name evidence="2" type="ORF">SAMN04487885_11156</name>
</gene>
<dbReference type="InterPro" id="IPR017853">
    <property type="entry name" value="GH"/>
</dbReference>
<dbReference type="GO" id="GO:0016052">
    <property type="term" value="P:carbohydrate catabolic process"/>
    <property type="evidence" value="ECO:0007669"/>
    <property type="project" value="TreeGrafter"/>
</dbReference>
<dbReference type="GO" id="GO:0003796">
    <property type="term" value="F:lysozyme activity"/>
    <property type="evidence" value="ECO:0007669"/>
    <property type="project" value="InterPro"/>
</dbReference>
<reference evidence="2 3" key="1">
    <citation type="submission" date="2016-10" db="EMBL/GenBank/DDBJ databases">
        <authorList>
            <person name="de Groot N.N."/>
        </authorList>
    </citation>
    <scope>NUCLEOTIDE SEQUENCE [LARGE SCALE GENOMIC DNA]</scope>
    <source>
        <strain evidence="2 3">NLAE-zl-G419</strain>
    </source>
</reference>
<dbReference type="PANTHER" id="PTHR34135">
    <property type="entry name" value="LYSOZYME"/>
    <property type="match status" value="1"/>
</dbReference>
<dbReference type="PANTHER" id="PTHR34135:SF2">
    <property type="entry name" value="LYSOZYME"/>
    <property type="match status" value="1"/>
</dbReference>
<comment type="similarity">
    <text evidence="1">Belongs to the glycosyl hydrolase 25 family.</text>
</comment>
<name>A0A1I2LUM0_9CLOT</name>
<dbReference type="InterPro" id="IPR013783">
    <property type="entry name" value="Ig-like_fold"/>
</dbReference>
<evidence type="ECO:0000256" key="1">
    <source>
        <dbReference type="ARBA" id="ARBA00010646"/>
    </source>
</evidence>
<dbReference type="OrthoDB" id="9765879at2"/>
<dbReference type="InterPro" id="IPR002053">
    <property type="entry name" value="Glyco_hydro_25"/>
</dbReference>
<dbReference type="RefSeq" id="WP_074845424.1">
    <property type="nucleotide sequence ID" value="NZ_FOOE01000011.1"/>
</dbReference>
<proteinExistence type="inferred from homology"/>
<dbReference type="GO" id="GO:0016998">
    <property type="term" value="P:cell wall macromolecule catabolic process"/>
    <property type="evidence" value="ECO:0007669"/>
    <property type="project" value="InterPro"/>
</dbReference>